<dbReference type="Proteomes" id="UP001295462">
    <property type="component" value="Unassembled WGS sequence"/>
</dbReference>
<reference evidence="2" key="1">
    <citation type="submission" date="2022-01" db="EMBL/GenBank/DDBJ databases">
        <authorList>
            <person name="Lagorce A."/>
        </authorList>
    </citation>
    <scope>NUCLEOTIDE SEQUENCE</scope>
    <source>
        <strain evidence="2">Th15_F1_A12</strain>
    </source>
</reference>
<comment type="caution">
    <text evidence="2">The sequence shown here is derived from an EMBL/GenBank/DDBJ whole genome shotgun (WGS) entry which is preliminary data.</text>
</comment>
<dbReference type="AlphaFoldDB" id="A0AAU9QP53"/>
<feature type="signal peptide" evidence="1">
    <location>
        <begin position="1"/>
        <end position="19"/>
    </location>
</feature>
<proteinExistence type="predicted"/>
<name>A0AAU9QP53_9VIBR</name>
<sequence>MNKLIMTVGLMLVASSSNATETESVAKELAGELVDSFVENKLLTACGTHISNTGKQVVTIDTDCISTVNELLQALETEPNTNELASKVSAFMEANNIPKTH</sequence>
<evidence type="ECO:0000256" key="1">
    <source>
        <dbReference type="SAM" id="SignalP"/>
    </source>
</evidence>
<feature type="chain" id="PRO_5043919665" evidence="1">
    <location>
        <begin position="20"/>
        <end position="101"/>
    </location>
</feature>
<gene>
    <name evidence="2" type="ORF">THF1A12_320034</name>
</gene>
<dbReference type="RefSeq" id="WP_409589393.1">
    <property type="nucleotide sequence ID" value="NZ_CAKMTZ010000085.1"/>
</dbReference>
<keyword evidence="1" id="KW-0732">Signal</keyword>
<evidence type="ECO:0000313" key="3">
    <source>
        <dbReference type="Proteomes" id="UP001295462"/>
    </source>
</evidence>
<dbReference type="EMBL" id="CAKMUD010000086">
    <property type="protein sequence ID" value="CAH1597382.1"/>
    <property type="molecule type" value="Genomic_DNA"/>
</dbReference>
<organism evidence="2 3">
    <name type="scientific">Vibrio jasicida</name>
    <dbReference type="NCBI Taxonomy" id="766224"/>
    <lineage>
        <taxon>Bacteria</taxon>
        <taxon>Pseudomonadati</taxon>
        <taxon>Pseudomonadota</taxon>
        <taxon>Gammaproteobacteria</taxon>
        <taxon>Vibrionales</taxon>
        <taxon>Vibrionaceae</taxon>
        <taxon>Vibrio</taxon>
    </lineage>
</organism>
<evidence type="ECO:0000313" key="2">
    <source>
        <dbReference type="EMBL" id="CAH1597382.1"/>
    </source>
</evidence>
<protein>
    <submittedName>
        <fullName evidence="2">Uncharacterized protein</fullName>
    </submittedName>
</protein>
<accession>A0AAU9QP53</accession>